<comment type="caution">
    <text evidence="1">The sequence shown here is derived from an EMBL/GenBank/DDBJ whole genome shotgun (WGS) entry which is preliminary data.</text>
</comment>
<dbReference type="HOGENOM" id="CLU_3423288_0_0_1"/>
<accession>T0JIF4</accession>
<proteinExistence type="predicted"/>
<dbReference type="AlphaFoldDB" id="T0JIF4"/>
<organism evidence="1 2">
    <name type="scientific">Colletotrichum gloeosporioides (strain Cg-14)</name>
    <name type="common">Anthracnose fungus</name>
    <name type="synonym">Glomerella cingulata</name>
    <dbReference type="NCBI Taxonomy" id="1237896"/>
    <lineage>
        <taxon>Eukaryota</taxon>
        <taxon>Fungi</taxon>
        <taxon>Dikarya</taxon>
        <taxon>Ascomycota</taxon>
        <taxon>Pezizomycotina</taxon>
        <taxon>Sordariomycetes</taxon>
        <taxon>Hypocreomycetidae</taxon>
        <taxon>Glomerellales</taxon>
        <taxon>Glomerellaceae</taxon>
        <taxon>Colletotrichum</taxon>
        <taxon>Colletotrichum gloeosporioides species complex</taxon>
    </lineage>
</organism>
<evidence type="ECO:0000313" key="2">
    <source>
        <dbReference type="Proteomes" id="UP000015530"/>
    </source>
</evidence>
<protein>
    <submittedName>
        <fullName evidence="1">Uncharacterized protein</fullName>
    </submittedName>
</protein>
<reference evidence="2" key="1">
    <citation type="journal article" date="2013" name="Mol. Plant Microbe Interact.">
        <title>Global aspects of pacC regulation of pathogenicity genes in Colletotrichum gloeosporioides as revealed by transcriptome analysis.</title>
        <authorList>
            <person name="Alkan N."/>
            <person name="Meng X."/>
            <person name="Friedlander G."/>
            <person name="Reuveni E."/>
            <person name="Sukno S."/>
            <person name="Sherman A."/>
            <person name="Thon M."/>
            <person name="Fluhr R."/>
            <person name="Prusky D."/>
        </authorList>
    </citation>
    <scope>NUCLEOTIDE SEQUENCE [LARGE SCALE GENOMIC DNA]</scope>
    <source>
        <strain evidence="2">Cg-14</strain>
    </source>
</reference>
<dbReference type="EMBL" id="AMYD01004440">
    <property type="protein sequence ID" value="EQB43162.1"/>
    <property type="molecule type" value="Genomic_DNA"/>
</dbReference>
<dbReference type="Proteomes" id="UP000015530">
    <property type="component" value="Unassembled WGS sequence"/>
</dbReference>
<sequence length="23" mass="2520">MFFAVSYGAKTLSLQTVWTAGQL</sequence>
<gene>
    <name evidence="1" type="ORF">CGLO_18222</name>
</gene>
<evidence type="ECO:0000313" key="1">
    <source>
        <dbReference type="EMBL" id="EQB43162.1"/>
    </source>
</evidence>
<name>T0JIF4_COLGC</name>